<feature type="transmembrane region" description="Helical" evidence="5">
    <location>
        <begin position="66"/>
        <end position="87"/>
    </location>
</feature>
<dbReference type="PANTHER" id="PTHR37955:SF1">
    <property type="entry name" value="DEP DOMAIN-CONTAINING PROTEIN"/>
    <property type="match status" value="1"/>
</dbReference>
<dbReference type="CDD" id="cd09325">
    <property type="entry name" value="TDT_C4-dicarb_trans"/>
    <property type="match status" value="1"/>
</dbReference>
<feature type="transmembrane region" description="Helical" evidence="5">
    <location>
        <begin position="155"/>
        <end position="175"/>
    </location>
</feature>
<evidence type="ECO:0000256" key="3">
    <source>
        <dbReference type="ARBA" id="ARBA00022989"/>
    </source>
</evidence>
<dbReference type="GO" id="GO:0046583">
    <property type="term" value="F:monoatomic cation efflux transmembrane transporter activity"/>
    <property type="evidence" value="ECO:0007669"/>
    <property type="project" value="TreeGrafter"/>
</dbReference>
<dbReference type="PANTHER" id="PTHR37955">
    <property type="entry name" value="TELLURITE RESISTANCE PROTEIN TEHA"/>
    <property type="match status" value="1"/>
</dbReference>
<dbReference type="STRING" id="1120975.SAMN02746064_00673"/>
<proteinExistence type="predicted"/>
<dbReference type="Pfam" id="PF03595">
    <property type="entry name" value="SLAC1"/>
    <property type="match status" value="1"/>
</dbReference>
<keyword evidence="4 5" id="KW-0472">Membrane</keyword>
<dbReference type="InterPro" id="IPR038665">
    <property type="entry name" value="Voltage-dep_anion_channel_sf"/>
</dbReference>
<dbReference type="RefSeq" id="WP_073269672.1">
    <property type="nucleotide sequence ID" value="NZ_FQTU01000003.1"/>
</dbReference>
<feature type="transmembrane region" description="Helical" evidence="5">
    <location>
        <begin position="211"/>
        <end position="228"/>
    </location>
</feature>
<feature type="transmembrane region" description="Helical" evidence="5">
    <location>
        <begin position="240"/>
        <end position="258"/>
    </location>
</feature>
<dbReference type="GO" id="GO:0005886">
    <property type="term" value="C:plasma membrane"/>
    <property type="evidence" value="ECO:0007669"/>
    <property type="project" value="TreeGrafter"/>
</dbReference>
<evidence type="ECO:0000313" key="6">
    <source>
        <dbReference type="EMBL" id="SHE52802.1"/>
    </source>
</evidence>
<organism evidence="6 7">
    <name type="scientific">Alkalibacter saccharofermentans DSM 14828</name>
    <dbReference type="NCBI Taxonomy" id="1120975"/>
    <lineage>
        <taxon>Bacteria</taxon>
        <taxon>Bacillati</taxon>
        <taxon>Bacillota</taxon>
        <taxon>Clostridia</taxon>
        <taxon>Eubacteriales</taxon>
        <taxon>Eubacteriaceae</taxon>
        <taxon>Alkalibacter</taxon>
    </lineage>
</organism>
<dbReference type="AlphaFoldDB" id="A0A1M4U7Q0"/>
<name>A0A1M4U7Q0_9FIRM</name>
<dbReference type="Gene3D" id="1.50.10.150">
    <property type="entry name" value="Voltage-dependent anion channel"/>
    <property type="match status" value="1"/>
</dbReference>
<dbReference type="InterPro" id="IPR052951">
    <property type="entry name" value="Tellurite_res_ion_channel"/>
</dbReference>
<feature type="transmembrane region" description="Helical" evidence="5">
    <location>
        <begin position="12"/>
        <end position="29"/>
    </location>
</feature>
<dbReference type="OrthoDB" id="309023at2"/>
<keyword evidence="7" id="KW-1185">Reference proteome</keyword>
<dbReference type="EMBL" id="FQTU01000003">
    <property type="protein sequence ID" value="SHE52802.1"/>
    <property type="molecule type" value="Genomic_DNA"/>
</dbReference>
<sequence length="317" mass="35326">MKNIINKIPIPISGLMLALASLGNLVGAYSQGLRYIFGSISAIILITLVLKLAMMPRSYMEGFSNPVIGCILATIPMGLMILSTYIIPVAQIAAYWIWMAALALNAVIILVFTKKHVLSFDIKKVFPSYFVLYVGIAVGSVTAPAYGMNSLGKVIFWYALAAYIAWFPIVTYRILRYRELPDQIKPVVVIYAAPGSLLLAGYLSVFQDKSVNVVLIIGVWAFIMTLFGVSKMPKLLKMPFYPSCSAFTFPFVISAMAFSSMTGFLRTSGYAVVFLEPINILMVAWAFIMVFFVLIRFSIFLLNETALTPYMEKRRRQ</sequence>
<reference evidence="6 7" key="1">
    <citation type="submission" date="2016-11" db="EMBL/GenBank/DDBJ databases">
        <authorList>
            <person name="Jaros S."/>
            <person name="Januszkiewicz K."/>
            <person name="Wedrychowicz H."/>
        </authorList>
    </citation>
    <scope>NUCLEOTIDE SEQUENCE [LARGE SCALE GENOMIC DNA]</scope>
    <source>
        <strain evidence="6 7">DSM 14828</strain>
    </source>
</reference>
<evidence type="ECO:0000313" key="7">
    <source>
        <dbReference type="Proteomes" id="UP000184251"/>
    </source>
</evidence>
<dbReference type="InterPro" id="IPR004695">
    <property type="entry name" value="SLAC1/Mae1/Ssu1/TehA"/>
</dbReference>
<feature type="transmembrane region" description="Helical" evidence="5">
    <location>
        <begin position="93"/>
        <end position="113"/>
    </location>
</feature>
<comment type="subcellular location">
    <subcellularLocation>
        <location evidence="1">Membrane</location>
        <topology evidence="1">Multi-pass membrane protein</topology>
    </subcellularLocation>
</comment>
<keyword evidence="2 5" id="KW-0812">Transmembrane</keyword>
<evidence type="ECO:0000256" key="5">
    <source>
        <dbReference type="SAM" id="Phobius"/>
    </source>
</evidence>
<feature type="transmembrane region" description="Helical" evidence="5">
    <location>
        <begin position="35"/>
        <end position="54"/>
    </location>
</feature>
<accession>A0A1M4U7Q0</accession>
<feature type="transmembrane region" description="Helical" evidence="5">
    <location>
        <begin position="187"/>
        <end position="205"/>
    </location>
</feature>
<evidence type="ECO:0000256" key="1">
    <source>
        <dbReference type="ARBA" id="ARBA00004141"/>
    </source>
</evidence>
<feature type="transmembrane region" description="Helical" evidence="5">
    <location>
        <begin position="125"/>
        <end position="143"/>
    </location>
</feature>
<protein>
    <submittedName>
        <fullName evidence="6">Exfoliative toxin A/B</fullName>
    </submittedName>
</protein>
<keyword evidence="3 5" id="KW-1133">Transmembrane helix</keyword>
<gene>
    <name evidence="6" type="ORF">SAMN02746064_00673</name>
</gene>
<feature type="transmembrane region" description="Helical" evidence="5">
    <location>
        <begin position="278"/>
        <end position="302"/>
    </location>
</feature>
<dbReference type="Proteomes" id="UP000184251">
    <property type="component" value="Unassembled WGS sequence"/>
</dbReference>
<evidence type="ECO:0000256" key="4">
    <source>
        <dbReference type="ARBA" id="ARBA00023136"/>
    </source>
</evidence>
<evidence type="ECO:0000256" key="2">
    <source>
        <dbReference type="ARBA" id="ARBA00022692"/>
    </source>
</evidence>